<evidence type="ECO:0000259" key="1">
    <source>
        <dbReference type="Pfam" id="PF13091"/>
    </source>
</evidence>
<name>A0A0F9CH05_9ZZZZ</name>
<protein>
    <recommendedName>
        <fullName evidence="1">Phospholipase D-like domain-containing protein</fullName>
    </recommendedName>
</protein>
<dbReference type="EMBL" id="LAZR01044311">
    <property type="protein sequence ID" value="KKL04976.1"/>
    <property type="molecule type" value="Genomic_DNA"/>
</dbReference>
<reference evidence="2" key="1">
    <citation type="journal article" date="2015" name="Nature">
        <title>Complex archaea that bridge the gap between prokaryotes and eukaryotes.</title>
        <authorList>
            <person name="Spang A."/>
            <person name="Saw J.H."/>
            <person name="Jorgensen S.L."/>
            <person name="Zaremba-Niedzwiedzka K."/>
            <person name="Martijn J."/>
            <person name="Lind A.E."/>
            <person name="van Eijk R."/>
            <person name="Schleper C."/>
            <person name="Guy L."/>
            <person name="Ettema T.J."/>
        </authorList>
    </citation>
    <scope>NUCLEOTIDE SEQUENCE</scope>
</reference>
<dbReference type="Gene3D" id="3.30.870.10">
    <property type="entry name" value="Endonuclease Chain A"/>
    <property type="match status" value="1"/>
</dbReference>
<dbReference type="SUPFAM" id="SSF56024">
    <property type="entry name" value="Phospholipase D/nuclease"/>
    <property type="match status" value="1"/>
</dbReference>
<dbReference type="InterPro" id="IPR025202">
    <property type="entry name" value="PLD-like_dom"/>
</dbReference>
<dbReference type="AlphaFoldDB" id="A0A0F9CH05"/>
<proteinExistence type="predicted"/>
<feature type="non-terminal residue" evidence="2">
    <location>
        <position position="1"/>
    </location>
</feature>
<evidence type="ECO:0000313" key="2">
    <source>
        <dbReference type="EMBL" id="KKL04976.1"/>
    </source>
</evidence>
<dbReference type="Pfam" id="PF13091">
    <property type="entry name" value="PLDc_2"/>
    <property type="match status" value="1"/>
</dbReference>
<organism evidence="2">
    <name type="scientific">marine sediment metagenome</name>
    <dbReference type="NCBI Taxonomy" id="412755"/>
    <lineage>
        <taxon>unclassified sequences</taxon>
        <taxon>metagenomes</taxon>
        <taxon>ecological metagenomes</taxon>
    </lineage>
</organism>
<comment type="caution">
    <text evidence="2">The sequence shown here is derived from an EMBL/GenBank/DDBJ whole genome shotgun (WGS) entry which is preliminary data.</text>
</comment>
<sequence>HDKIMIGKKGVIIGSHNFTENATNNNHECSILITNKEIMKQVEDYFDRLWRQARTRKIII</sequence>
<gene>
    <name evidence="2" type="ORF">LCGC14_2610670</name>
</gene>
<feature type="domain" description="Phospholipase D-like" evidence="1">
    <location>
        <begin position="1"/>
        <end position="50"/>
    </location>
</feature>
<accession>A0A0F9CH05</accession>